<dbReference type="InterPro" id="IPR041616">
    <property type="entry name" value="PheRS_beta_core"/>
</dbReference>
<dbReference type="SMART" id="SM00896">
    <property type="entry name" value="FDX-ACB"/>
    <property type="match status" value="1"/>
</dbReference>
<evidence type="ECO:0000256" key="16">
    <source>
        <dbReference type="ARBA" id="ARBA00023146"/>
    </source>
</evidence>
<keyword evidence="11" id="KW-0547">Nucleotide-binding</keyword>
<feature type="non-terminal residue" evidence="22">
    <location>
        <position position="1"/>
    </location>
</feature>
<dbReference type="GO" id="GO:0005524">
    <property type="term" value="F:ATP binding"/>
    <property type="evidence" value="ECO:0007669"/>
    <property type="project" value="UniProtKB-KW"/>
</dbReference>
<dbReference type="EMBL" id="UINC01000233">
    <property type="protein sequence ID" value="SUZ51686.1"/>
    <property type="molecule type" value="Genomic_DNA"/>
</dbReference>
<organism evidence="22">
    <name type="scientific">marine metagenome</name>
    <dbReference type="NCBI Taxonomy" id="408172"/>
    <lineage>
        <taxon>unclassified sequences</taxon>
        <taxon>metagenomes</taxon>
        <taxon>ecological metagenomes</taxon>
    </lineage>
</organism>
<evidence type="ECO:0000256" key="2">
    <source>
        <dbReference type="ARBA" id="ARBA00004496"/>
    </source>
</evidence>
<dbReference type="SMART" id="SM00873">
    <property type="entry name" value="B3_4"/>
    <property type="match status" value="1"/>
</dbReference>
<keyword evidence="15" id="KW-0648">Protein biosynthesis</keyword>
<dbReference type="Pfam" id="PF17759">
    <property type="entry name" value="tRNA_synthFbeta"/>
    <property type="match status" value="1"/>
</dbReference>
<dbReference type="GO" id="GO:0006432">
    <property type="term" value="P:phenylalanyl-tRNA aminoacylation"/>
    <property type="evidence" value="ECO:0007669"/>
    <property type="project" value="InterPro"/>
</dbReference>
<keyword evidence="14" id="KW-0694">RNA-binding</keyword>
<gene>
    <name evidence="22" type="ORF">METZ01_LOCUS4540</name>
</gene>
<comment type="cofactor">
    <cofactor evidence="1">
        <name>Mg(2+)</name>
        <dbReference type="ChEBI" id="CHEBI:18420"/>
    </cofactor>
</comment>
<dbReference type="InterPro" id="IPR005146">
    <property type="entry name" value="B3/B4_tRNA-bd"/>
</dbReference>
<dbReference type="HAMAP" id="MF_00283">
    <property type="entry name" value="Phe_tRNA_synth_beta1"/>
    <property type="match status" value="1"/>
</dbReference>
<evidence type="ECO:0000256" key="5">
    <source>
        <dbReference type="ARBA" id="ARBA00012814"/>
    </source>
</evidence>
<dbReference type="InterPro" id="IPR045060">
    <property type="entry name" value="Phe-tRNA-ligase_IIc_bsu"/>
</dbReference>
<dbReference type="CDD" id="cd00769">
    <property type="entry name" value="PheRS_beta_core"/>
    <property type="match status" value="1"/>
</dbReference>
<evidence type="ECO:0000256" key="11">
    <source>
        <dbReference type="ARBA" id="ARBA00022741"/>
    </source>
</evidence>
<evidence type="ECO:0000259" key="20">
    <source>
        <dbReference type="PROSITE" id="PS51447"/>
    </source>
</evidence>
<accession>A0A381NAS6</accession>
<dbReference type="PROSITE" id="PS50886">
    <property type="entry name" value="TRBD"/>
    <property type="match status" value="1"/>
</dbReference>
<evidence type="ECO:0000259" key="21">
    <source>
        <dbReference type="PROSITE" id="PS51483"/>
    </source>
</evidence>
<reference evidence="22" key="1">
    <citation type="submission" date="2018-05" db="EMBL/GenBank/DDBJ databases">
        <authorList>
            <person name="Lanie J.A."/>
            <person name="Ng W.-L."/>
            <person name="Kazmierczak K.M."/>
            <person name="Andrzejewski T.M."/>
            <person name="Davidsen T.M."/>
            <person name="Wayne K.J."/>
            <person name="Tettelin H."/>
            <person name="Glass J.I."/>
            <person name="Rusch D."/>
            <person name="Podicherti R."/>
            <person name="Tsui H.-C.T."/>
            <person name="Winkler M.E."/>
        </authorList>
    </citation>
    <scope>NUCLEOTIDE SEQUENCE</scope>
</reference>
<dbReference type="Pfam" id="PF03484">
    <property type="entry name" value="B5"/>
    <property type="match status" value="1"/>
</dbReference>
<dbReference type="Pfam" id="PF01588">
    <property type="entry name" value="tRNA_bind"/>
    <property type="match status" value="1"/>
</dbReference>
<dbReference type="AlphaFoldDB" id="A0A381NAS6"/>
<comment type="subcellular location">
    <subcellularLocation>
        <location evidence="2">Cytoplasm</location>
    </subcellularLocation>
</comment>
<comment type="similarity">
    <text evidence="3">Belongs to the phenylalanyl-tRNA synthetase beta subunit family. Type 1 subfamily.</text>
</comment>
<dbReference type="PROSITE" id="PS51483">
    <property type="entry name" value="B5"/>
    <property type="match status" value="1"/>
</dbReference>
<feature type="domain" description="FDX-ACB" evidence="20">
    <location>
        <begin position="707"/>
        <end position="800"/>
    </location>
</feature>
<keyword evidence="10" id="KW-0479">Metal-binding</keyword>
<evidence type="ECO:0000256" key="1">
    <source>
        <dbReference type="ARBA" id="ARBA00001946"/>
    </source>
</evidence>
<dbReference type="Gene3D" id="3.50.40.10">
    <property type="entry name" value="Phenylalanyl-trna Synthetase, Chain B, domain 3"/>
    <property type="match status" value="1"/>
</dbReference>
<keyword evidence="8" id="KW-0820">tRNA-binding</keyword>
<comment type="catalytic activity">
    <reaction evidence="18">
        <text>tRNA(Phe) + L-phenylalanine + ATP = L-phenylalanyl-tRNA(Phe) + AMP + diphosphate + H(+)</text>
        <dbReference type="Rhea" id="RHEA:19413"/>
        <dbReference type="Rhea" id="RHEA-COMP:9668"/>
        <dbReference type="Rhea" id="RHEA-COMP:9699"/>
        <dbReference type="ChEBI" id="CHEBI:15378"/>
        <dbReference type="ChEBI" id="CHEBI:30616"/>
        <dbReference type="ChEBI" id="CHEBI:33019"/>
        <dbReference type="ChEBI" id="CHEBI:58095"/>
        <dbReference type="ChEBI" id="CHEBI:78442"/>
        <dbReference type="ChEBI" id="CHEBI:78531"/>
        <dbReference type="ChEBI" id="CHEBI:456215"/>
        <dbReference type="EC" id="6.1.1.20"/>
    </reaction>
</comment>
<keyword evidence="16" id="KW-0030">Aminoacyl-tRNA synthetase</keyword>
<dbReference type="Gene3D" id="3.30.930.10">
    <property type="entry name" value="Bira Bifunctional Protein, Domain 2"/>
    <property type="match status" value="1"/>
</dbReference>
<name>A0A381NAS6_9ZZZZ</name>
<dbReference type="PANTHER" id="PTHR10947:SF0">
    <property type="entry name" value="PHENYLALANINE--TRNA LIGASE BETA SUBUNIT"/>
    <property type="match status" value="1"/>
</dbReference>
<keyword evidence="9" id="KW-0436">Ligase</keyword>
<dbReference type="InterPro" id="IPR009061">
    <property type="entry name" value="DNA-bd_dom_put_sf"/>
</dbReference>
<keyword evidence="12" id="KW-0067">ATP-binding</keyword>
<evidence type="ECO:0000256" key="8">
    <source>
        <dbReference type="ARBA" id="ARBA00022555"/>
    </source>
</evidence>
<dbReference type="GO" id="GO:0009328">
    <property type="term" value="C:phenylalanine-tRNA ligase complex"/>
    <property type="evidence" value="ECO:0007669"/>
    <property type="project" value="TreeGrafter"/>
</dbReference>
<dbReference type="GO" id="GO:0004826">
    <property type="term" value="F:phenylalanine-tRNA ligase activity"/>
    <property type="evidence" value="ECO:0007669"/>
    <property type="project" value="UniProtKB-EC"/>
</dbReference>
<evidence type="ECO:0000313" key="22">
    <source>
        <dbReference type="EMBL" id="SUZ51686.1"/>
    </source>
</evidence>
<dbReference type="SUPFAM" id="SSF54991">
    <property type="entry name" value="Anticodon-binding domain of PheRS"/>
    <property type="match status" value="1"/>
</dbReference>
<evidence type="ECO:0000256" key="18">
    <source>
        <dbReference type="ARBA" id="ARBA00049255"/>
    </source>
</evidence>
<dbReference type="InterPro" id="IPR002547">
    <property type="entry name" value="tRNA-bd_dom"/>
</dbReference>
<dbReference type="NCBIfam" id="TIGR00472">
    <property type="entry name" value="pheT_bact"/>
    <property type="match status" value="1"/>
</dbReference>
<dbReference type="Gene3D" id="2.40.50.140">
    <property type="entry name" value="Nucleic acid-binding proteins"/>
    <property type="match status" value="1"/>
</dbReference>
<evidence type="ECO:0000256" key="7">
    <source>
        <dbReference type="ARBA" id="ARBA00022490"/>
    </source>
</evidence>
<keyword evidence="7" id="KW-0963">Cytoplasm</keyword>
<evidence type="ECO:0000256" key="6">
    <source>
        <dbReference type="ARBA" id="ARBA00017032"/>
    </source>
</evidence>
<dbReference type="GO" id="GO:0000049">
    <property type="term" value="F:tRNA binding"/>
    <property type="evidence" value="ECO:0007669"/>
    <property type="project" value="UniProtKB-KW"/>
</dbReference>
<dbReference type="PANTHER" id="PTHR10947">
    <property type="entry name" value="PHENYLALANYL-TRNA SYNTHETASE BETA CHAIN AND LEUCINE-RICH REPEAT-CONTAINING PROTEIN 47"/>
    <property type="match status" value="1"/>
</dbReference>
<dbReference type="SUPFAM" id="SSF56037">
    <property type="entry name" value="PheT/TilS domain"/>
    <property type="match status" value="1"/>
</dbReference>
<dbReference type="InterPro" id="IPR036690">
    <property type="entry name" value="Fdx_antiC-bd_sf"/>
</dbReference>
<dbReference type="InterPro" id="IPR033714">
    <property type="entry name" value="tRNA_bind_bactPheRS"/>
</dbReference>
<evidence type="ECO:0000256" key="3">
    <source>
        <dbReference type="ARBA" id="ARBA00008653"/>
    </source>
</evidence>
<evidence type="ECO:0000256" key="14">
    <source>
        <dbReference type="ARBA" id="ARBA00022884"/>
    </source>
</evidence>
<evidence type="ECO:0000256" key="9">
    <source>
        <dbReference type="ARBA" id="ARBA00022598"/>
    </source>
</evidence>
<dbReference type="SUPFAM" id="SSF46955">
    <property type="entry name" value="Putative DNA-binding domain"/>
    <property type="match status" value="1"/>
</dbReference>
<evidence type="ECO:0000256" key="15">
    <source>
        <dbReference type="ARBA" id="ARBA00022917"/>
    </source>
</evidence>
<feature type="domain" description="TRNA-binding" evidence="19">
    <location>
        <begin position="42"/>
        <end position="155"/>
    </location>
</feature>
<dbReference type="FunFam" id="3.30.70.380:FF:000001">
    <property type="entry name" value="Phenylalanine--tRNA ligase beta subunit"/>
    <property type="match status" value="1"/>
</dbReference>
<dbReference type="NCBIfam" id="NF045760">
    <property type="entry name" value="YtpR"/>
    <property type="match status" value="1"/>
</dbReference>
<dbReference type="CDD" id="cd02796">
    <property type="entry name" value="tRNA_bind_bactPheRS"/>
    <property type="match status" value="1"/>
</dbReference>
<dbReference type="InterPro" id="IPR005147">
    <property type="entry name" value="tRNA_synthase_B5-dom"/>
</dbReference>
<dbReference type="SMART" id="SM00874">
    <property type="entry name" value="B5"/>
    <property type="match status" value="1"/>
</dbReference>
<dbReference type="SUPFAM" id="SSF50249">
    <property type="entry name" value="Nucleic acid-binding proteins"/>
    <property type="match status" value="1"/>
</dbReference>
<protein>
    <recommendedName>
        <fullName evidence="6">Phenylalanine--tRNA ligase beta subunit</fullName>
        <ecNumber evidence="5">6.1.1.20</ecNumber>
    </recommendedName>
    <alternativeName>
        <fullName evidence="17">Phenylalanyl-tRNA synthetase beta subunit</fullName>
    </alternativeName>
</protein>
<evidence type="ECO:0000256" key="12">
    <source>
        <dbReference type="ARBA" id="ARBA00022840"/>
    </source>
</evidence>
<comment type="subunit">
    <text evidence="4">Tetramer of two alpha and two beta subunits.</text>
</comment>
<dbReference type="InterPro" id="IPR012340">
    <property type="entry name" value="NA-bd_OB-fold"/>
</dbReference>
<dbReference type="InterPro" id="IPR045864">
    <property type="entry name" value="aa-tRNA-synth_II/BPL/LPL"/>
</dbReference>
<dbReference type="FunFam" id="2.40.50.140:FF:000045">
    <property type="entry name" value="Phenylalanine--tRNA ligase beta subunit"/>
    <property type="match status" value="1"/>
</dbReference>
<dbReference type="EC" id="6.1.1.20" evidence="5"/>
<evidence type="ECO:0000256" key="4">
    <source>
        <dbReference type="ARBA" id="ARBA00011209"/>
    </source>
</evidence>
<dbReference type="Gene3D" id="3.30.70.380">
    <property type="entry name" value="Ferrodoxin-fold anticodon-binding domain"/>
    <property type="match status" value="1"/>
</dbReference>
<dbReference type="Pfam" id="PF03483">
    <property type="entry name" value="B3_4"/>
    <property type="match status" value="1"/>
</dbReference>
<dbReference type="PROSITE" id="PS51447">
    <property type="entry name" value="FDX_ACB"/>
    <property type="match status" value="1"/>
</dbReference>
<dbReference type="Gene3D" id="3.30.56.10">
    <property type="match status" value="2"/>
</dbReference>
<feature type="domain" description="B5" evidence="21">
    <location>
        <begin position="412"/>
        <end position="488"/>
    </location>
</feature>
<evidence type="ECO:0000256" key="13">
    <source>
        <dbReference type="ARBA" id="ARBA00022842"/>
    </source>
</evidence>
<dbReference type="InterPro" id="IPR004532">
    <property type="entry name" value="Phe-tRNA-ligase_IIc_bsu_bact"/>
</dbReference>
<sequence length="802" mass="90398">VKVSYNWLKDYIDIDKPVDEVSEILTNLGLEVEKVEDFESIKGSLEGIIVGEVLSCKKHPNADKLKLTNIDLGKEGKFEIVCGAPNISKGQKVPVATVGSVIYSNSGEKIKISKSKIRGVVSNGMVCAEDEIGLSNSHDGIMVLDKKIKAGTPLSKIFEVESDKILEIELTPNRSDAMSHFGVARDLKAFFDLNKEKTTLKLPSISEFSYDDFKIETKIDVEDSNLSPLYAGIIINNIEVKESPKWIKNKLKSIGQEPINNIVDITNYVLHEIGQPLHAFDLDKISNIEVKTLPSKTDFKTLDGDQISLDNEDIMICSKSNPLCLAGIFGGLDSGVTNKTKNIFLESAIFNSISIRKSSKRHSIFTEASSRFERGVDPEMVIYALKRASILIKNDCPDSISSNVIKEDNLKLEEKKIFLRYDKITSISGKLIDKEIIASILNSLDVTIEAATDDGLNVISPHYRVDVNREIDLIEEILRVYGYNNIDSSPTLTRSSKDFTLNNDKIIDNIIYRNLVGVGFNEIMTNSICSPESNQINKDIKPIEIINPQGVELSNLRVSLLPGMLDIINFNINRQNKNLKLFEIGNTYYLDHKENVETKLLSISISGEIFDESWLNKDQIDNFYYIKGVIKRLCNDLSLKVKFISKNDSNYSKKLVIIKGKDAIGCIGEINKNLLNNYSINTKVCYAEINLSNIDIKNNVIKYKEISKFPSSRRDISMIVDSKVTFDNIEKLAFDIEKNILKEVNLFDVYKDKSMSNDKESYAISFLFNDSKKTLTDKHIDQVMKKIMNRFTKDLNAQIRDK</sequence>
<dbReference type="InterPro" id="IPR020825">
    <property type="entry name" value="Phe-tRNA_synthase-like_B3/B4"/>
</dbReference>
<dbReference type="SUPFAM" id="SSF55681">
    <property type="entry name" value="Class II aaRS and biotin synthetases"/>
    <property type="match status" value="1"/>
</dbReference>
<evidence type="ECO:0000259" key="19">
    <source>
        <dbReference type="PROSITE" id="PS50886"/>
    </source>
</evidence>
<dbReference type="GO" id="GO:0000287">
    <property type="term" value="F:magnesium ion binding"/>
    <property type="evidence" value="ECO:0007669"/>
    <property type="project" value="InterPro"/>
</dbReference>
<evidence type="ECO:0000256" key="17">
    <source>
        <dbReference type="ARBA" id="ARBA00033189"/>
    </source>
</evidence>
<keyword evidence="13" id="KW-0460">Magnesium</keyword>
<dbReference type="Pfam" id="PF03147">
    <property type="entry name" value="FDX-ACB"/>
    <property type="match status" value="1"/>
</dbReference>
<proteinExistence type="inferred from homology"/>
<dbReference type="InterPro" id="IPR005121">
    <property type="entry name" value="Fdx_antiC-bd"/>
</dbReference>
<evidence type="ECO:0000256" key="10">
    <source>
        <dbReference type="ARBA" id="ARBA00022723"/>
    </source>
</evidence>